<dbReference type="AlphaFoldDB" id="A0A2W4EPR8"/>
<dbReference type="EMBL" id="PCDP01000019">
    <property type="protein sequence ID" value="PZM15516.1"/>
    <property type="molecule type" value="Genomic_DNA"/>
</dbReference>
<dbReference type="Proteomes" id="UP000248925">
    <property type="component" value="Unassembled WGS sequence"/>
</dbReference>
<reference evidence="1 2" key="1">
    <citation type="journal article" date="2018" name="Sci. Rep.">
        <title>Rhizobium tumorigenes sp. nov., a novel plant tumorigenic bacterium isolated from cane gall tumors on thornless blackberry.</title>
        <authorList>
            <person name="Kuzmanovi N."/>
            <person name="Smalla K."/>
            <person name="Gronow S."/>
            <person name="PuBawska J."/>
        </authorList>
    </citation>
    <scope>NUCLEOTIDE SEQUENCE [LARGE SCALE GENOMIC DNA]</scope>
    <source>
        <strain evidence="1 2">CCBAU 85046</strain>
    </source>
</reference>
<accession>A0A2W4EPR8</accession>
<evidence type="ECO:0000313" key="2">
    <source>
        <dbReference type="Proteomes" id="UP000248925"/>
    </source>
</evidence>
<gene>
    <name evidence="1" type="ORF">CPY51_06715</name>
</gene>
<protein>
    <submittedName>
        <fullName evidence="1">Uncharacterized protein</fullName>
    </submittedName>
</protein>
<evidence type="ECO:0000313" key="1">
    <source>
        <dbReference type="EMBL" id="PZM15516.1"/>
    </source>
</evidence>
<comment type="caution">
    <text evidence="1">The sequence shown here is derived from an EMBL/GenBank/DDBJ whole genome shotgun (WGS) entry which is preliminary data.</text>
</comment>
<organism evidence="1 2">
    <name type="scientific">Rhizobium tubonense</name>
    <dbReference type="NCBI Taxonomy" id="484088"/>
    <lineage>
        <taxon>Bacteria</taxon>
        <taxon>Pseudomonadati</taxon>
        <taxon>Pseudomonadota</taxon>
        <taxon>Alphaproteobacteria</taxon>
        <taxon>Hyphomicrobiales</taxon>
        <taxon>Rhizobiaceae</taxon>
        <taxon>Rhizobium/Agrobacterium group</taxon>
        <taxon>Rhizobium</taxon>
    </lineage>
</organism>
<proteinExistence type="predicted"/>
<dbReference type="OrthoDB" id="8366572at2"/>
<dbReference type="RefSeq" id="WP_111159517.1">
    <property type="nucleotide sequence ID" value="NZ_PCDP01000019.1"/>
</dbReference>
<sequence length="175" mass="19999">MEIAFYKDYVVDLKKQIDDLRQNPDAFQVYDLQMEILLRKVQISYALSRHKGQNDSLFYMNDTVNGKRSQLKEDAALGVFEHFFALGQFLAVAGEATDLSEGEFTNLLTVDWTYPVCAVGFSCRRKGQPAARSMKMLFIGLNNDEDATTYVRTIGQAGFIVGHRPLATRQLWEWK</sequence>
<name>A0A2W4EPR8_9HYPH</name>
<keyword evidence="2" id="KW-1185">Reference proteome</keyword>